<evidence type="ECO:0008006" key="3">
    <source>
        <dbReference type="Google" id="ProtNLM"/>
    </source>
</evidence>
<dbReference type="Proteomes" id="UP000542674">
    <property type="component" value="Unassembled WGS sequence"/>
</dbReference>
<dbReference type="InterPro" id="IPR012348">
    <property type="entry name" value="RNR-like"/>
</dbReference>
<dbReference type="RefSeq" id="WP_221447347.1">
    <property type="nucleotide sequence ID" value="NZ_BAABAI010000048.1"/>
</dbReference>
<dbReference type="EMBL" id="JACHJS010000001">
    <property type="protein sequence ID" value="MBB4967231.1"/>
    <property type="molecule type" value="Genomic_DNA"/>
</dbReference>
<dbReference type="InterPro" id="IPR025859">
    <property type="entry name" value="AurF/CmlI"/>
</dbReference>
<dbReference type="GO" id="GO:0016491">
    <property type="term" value="F:oxidoreductase activity"/>
    <property type="evidence" value="ECO:0007669"/>
    <property type="project" value="InterPro"/>
</dbReference>
<comment type="caution">
    <text evidence="1">The sequence shown here is derived from an EMBL/GenBank/DDBJ whole genome shotgun (WGS) entry which is preliminary data.</text>
</comment>
<dbReference type="AlphaFoldDB" id="A0A7W7WXM2"/>
<reference evidence="1 2" key="1">
    <citation type="submission" date="2020-08" db="EMBL/GenBank/DDBJ databases">
        <title>Sequencing the genomes of 1000 actinobacteria strains.</title>
        <authorList>
            <person name="Klenk H.-P."/>
        </authorList>
    </citation>
    <scope>NUCLEOTIDE SEQUENCE [LARGE SCALE GENOMIC DNA]</scope>
    <source>
        <strain evidence="1 2">DSM 45084</strain>
    </source>
</reference>
<name>A0A7W7WXM2_9PSEU</name>
<proteinExistence type="predicted"/>
<protein>
    <recommendedName>
        <fullName evidence="3">Para-aminobenzoate N-oxygenase AurF</fullName>
    </recommendedName>
</protein>
<evidence type="ECO:0000313" key="1">
    <source>
        <dbReference type="EMBL" id="MBB4967231.1"/>
    </source>
</evidence>
<evidence type="ECO:0000313" key="2">
    <source>
        <dbReference type="Proteomes" id="UP000542674"/>
    </source>
</evidence>
<keyword evidence="2" id="KW-1185">Reference proteome</keyword>
<gene>
    <name evidence="1" type="ORF">F4559_004590</name>
</gene>
<dbReference type="Gene3D" id="1.10.620.20">
    <property type="entry name" value="Ribonucleotide Reductase, subunit A"/>
    <property type="match status" value="1"/>
</dbReference>
<organism evidence="1 2">
    <name type="scientific">Saccharothrix violaceirubra</name>
    <dbReference type="NCBI Taxonomy" id="413306"/>
    <lineage>
        <taxon>Bacteria</taxon>
        <taxon>Bacillati</taxon>
        <taxon>Actinomycetota</taxon>
        <taxon>Actinomycetes</taxon>
        <taxon>Pseudonocardiales</taxon>
        <taxon>Pseudonocardiaceae</taxon>
        <taxon>Saccharothrix</taxon>
    </lineage>
</organism>
<accession>A0A7W7WXM2</accession>
<dbReference type="Pfam" id="PF11583">
    <property type="entry name" value="AurF"/>
    <property type="match status" value="1"/>
</dbReference>
<sequence>MTEGIGPSVLRRIVAAWPRRAAVARDPQAADRTDPYDPEVPDYPLSVVPFAEHPRFQDASPERRSRVLTGLWLGYNERVVETERLVAEPGFRLLVDGAFPGTSPLLCQAIRQSIVDESYHTYMHWTAHTRTMELRGVRERPPRPTLVTYRRLRAAMDAMPEAWERDIAVLVWSAVAETCVNSLLALVARARDIQPMHSLITTLHLRDEAAHGSILVEVMRELFVHMGREQRAAVARCLPLALDAFAEQDPGVLLAELRAADVAGAEEIVGDLGPGRVVRDFTGARRLVAELGLLDRVDFDFGEQPDWSPLRDPDLRP</sequence>